<dbReference type="PROSITE" id="PS01124">
    <property type="entry name" value="HTH_ARAC_FAMILY_2"/>
    <property type="match status" value="1"/>
</dbReference>
<dbReference type="PANTHER" id="PTHR43280">
    <property type="entry name" value="ARAC-FAMILY TRANSCRIPTIONAL REGULATOR"/>
    <property type="match status" value="1"/>
</dbReference>
<dbReference type="InterPro" id="IPR018060">
    <property type="entry name" value="HTH_AraC"/>
</dbReference>
<dbReference type="RefSeq" id="WP_386061874.1">
    <property type="nucleotide sequence ID" value="NZ_JBHLTQ010000003.1"/>
</dbReference>
<dbReference type="EMBL" id="JBHLTQ010000003">
    <property type="protein sequence ID" value="MFC0604376.1"/>
    <property type="molecule type" value="Genomic_DNA"/>
</dbReference>
<keyword evidence="6" id="KW-1185">Reference proteome</keyword>
<evidence type="ECO:0000259" key="4">
    <source>
        <dbReference type="PROSITE" id="PS01124"/>
    </source>
</evidence>
<protein>
    <submittedName>
        <fullName evidence="5">AraC family transcriptional regulator</fullName>
    </submittedName>
</protein>
<name>A0ABV6QAE9_9FLAO</name>
<dbReference type="PANTHER" id="PTHR43280:SF2">
    <property type="entry name" value="HTH-TYPE TRANSCRIPTIONAL REGULATOR EXSA"/>
    <property type="match status" value="1"/>
</dbReference>
<comment type="caution">
    <text evidence="5">The sequence shown here is derived from an EMBL/GenBank/DDBJ whole genome shotgun (WGS) entry which is preliminary data.</text>
</comment>
<sequence>MKALLNHKRSNRKLTTLVENRTTYNAEYAELNIYETHAFAEKVSLTFDFPIIASMLTGKKVMHLEGFDAFDFFPGESVVMPTNKEMIIDFPLATKDQPTQCLALGIDAFKIEEVVEKFNHSVAIENENNNWKLDETASHLINNVDVNHLIERLTYTFTNSNKSKDVLLDLMIQELIVRLLQTKAKSLIINDTHIFNDTRIGTVIKYIKNNLTNKDISVDLLAKKAHMSTSHFHKQFKNTLGISPIDYINSEKIKFSKKLIKECKNLRMSEIAYKSGFNNTSYFNRQFKKMEMITPQQFKASLA</sequence>
<dbReference type="InterPro" id="IPR009594">
    <property type="entry name" value="Tscrpt_reg_HTH_AraC_N"/>
</dbReference>
<proteinExistence type="predicted"/>
<accession>A0ABV6QAE9</accession>
<evidence type="ECO:0000313" key="6">
    <source>
        <dbReference type="Proteomes" id="UP001589832"/>
    </source>
</evidence>
<evidence type="ECO:0000256" key="2">
    <source>
        <dbReference type="ARBA" id="ARBA00023125"/>
    </source>
</evidence>
<gene>
    <name evidence="5" type="ORF">ACFFGA_07415</name>
</gene>
<feature type="domain" description="HTH araC/xylS-type" evidence="4">
    <location>
        <begin position="201"/>
        <end position="301"/>
    </location>
</feature>
<evidence type="ECO:0000256" key="3">
    <source>
        <dbReference type="ARBA" id="ARBA00023163"/>
    </source>
</evidence>
<dbReference type="Pfam" id="PF12833">
    <property type="entry name" value="HTH_18"/>
    <property type="match status" value="1"/>
</dbReference>
<keyword evidence="2" id="KW-0238">DNA-binding</keyword>
<dbReference type="InterPro" id="IPR009057">
    <property type="entry name" value="Homeodomain-like_sf"/>
</dbReference>
<dbReference type="Proteomes" id="UP001589832">
    <property type="component" value="Unassembled WGS sequence"/>
</dbReference>
<keyword evidence="1" id="KW-0805">Transcription regulation</keyword>
<dbReference type="SMART" id="SM00342">
    <property type="entry name" value="HTH_ARAC"/>
    <property type="match status" value="1"/>
</dbReference>
<organism evidence="5 6">
    <name type="scientific">Winogradskyella pulchriflava</name>
    <dbReference type="NCBI Taxonomy" id="1110688"/>
    <lineage>
        <taxon>Bacteria</taxon>
        <taxon>Pseudomonadati</taxon>
        <taxon>Bacteroidota</taxon>
        <taxon>Flavobacteriia</taxon>
        <taxon>Flavobacteriales</taxon>
        <taxon>Flavobacteriaceae</taxon>
        <taxon>Winogradskyella</taxon>
    </lineage>
</organism>
<evidence type="ECO:0000256" key="1">
    <source>
        <dbReference type="ARBA" id="ARBA00023015"/>
    </source>
</evidence>
<dbReference type="Gene3D" id="1.10.10.60">
    <property type="entry name" value="Homeodomain-like"/>
    <property type="match status" value="2"/>
</dbReference>
<dbReference type="Pfam" id="PF06719">
    <property type="entry name" value="AraC_N"/>
    <property type="match status" value="1"/>
</dbReference>
<evidence type="ECO:0000313" key="5">
    <source>
        <dbReference type="EMBL" id="MFC0604376.1"/>
    </source>
</evidence>
<keyword evidence="3" id="KW-0804">Transcription</keyword>
<reference evidence="5 6" key="1">
    <citation type="submission" date="2024-09" db="EMBL/GenBank/DDBJ databases">
        <authorList>
            <person name="Sun Q."/>
            <person name="Mori K."/>
        </authorList>
    </citation>
    <scope>NUCLEOTIDE SEQUENCE [LARGE SCALE GENOMIC DNA]</scope>
    <source>
        <strain evidence="5 6">NCAIM B.02481</strain>
    </source>
</reference>
<dbReference type="PRINTS" id="PR00032">
    <property type="entry name" value="HTHARAC"/>
</dbReference>
<dbReference type="InterPro" id="IPR020449">
    <property type="entry name" value="Tscrpt_reg_AraC-type_HTH"/>
</dbReference>
<dbReference type="SUPFAM" id="SSF46689">
    <property type="entry name" value="Homeodomain-like"/>
    <property type="match status" value="2"/>
</dbReference>